<dbReference type="AlphaFoldDB" id="A0A6I1E4M5"/>
<evidence type="ECO:0000313" key="1">
    <source>
        <dbReference type="EMBL" id="KAB7530795.1"/>
    </source>
</evidence>
<dbReference type="OrthoDB" id="825812at2"/>
<proteinExistence type="predicted"/>
<evidence type="ECO:0000313" key="2">
    <source>
        <dbReference type="Proteomes" id="UP000429785"/>
    </source>
</evidence>
<protein>
    <submittedName>
        <fullName evidence="1">Uncharacterized protein</fullName>
    </submittedName>
</protein>
<sequence length="202" mass="23228">MGKSQQRSKSLGLKFPLSTIGSMNYSLLYNTIHKIIEKEDSDLASLTGKGIFYAPELYLAFIVGKEIKREEASIFGHSTEWIRETNFGNGGPTDFAFKAGKRTYAFELKVRDNYHSYASDIEKLNQLDDNYDKFFVALVDSWESKKDLDERILSLENQFPGQLNRINDFRSFPTLQDRYKGKVCCTLAVWKIQKTRASKTFS</sequence>
<comment type="caution">
    <text evidence="1">The sequence shown here is derived from an EMBL/GenBank/DDBJ whole genome shotgun (WGS) entry which is preliminary data.</text>
</comment>
<accession>A0A6I1E4M5</accession>
<dbReference type="Proteomes" id="UP000429785">
    <property type="component" value="Unassembled WGS sequence"/>
</dbReference>
<gene>
    <name evidence="1" type="ORF">F8C76_04665</name>
</gene>
<dbReference type="EMBL" id="WELG01000001">
    <property type="protein sequence ID" value="KAB7530795.1"/>
    <property type="molecule type" value="Genomic_DNA"/>
</dbReference>
<organism evidence="1 2">
    <name type="scientific">Flagellimonas olearia</name>
    <dbReference type="NCBI Taxonomy" id="552546"/>
    <lineage>
        <taxon>Bacteria</taxon>
        <taxon>Pseudomonadati</taxon>
        <taxon>Bacteroidota</taxon>
        <taxon>Flavobacteriia</taxon>
        <taxon>Flavobacteriales</taxon>
        <taxon>Flavobacteriaceae</taxon>
        <taxon>Flagellimonas</taxon>
    </lineage>
</organism>
<name>A0A6I1E4M5_9FLAO</name>
<reference evidence="1 2" key="1">
    <citation type="submission" date="2019-10" db="EMBL/GenBank/DDBJ databases">
        <title>Muricauda olearia CL-SS4 JCM15563 genome.</title>
        <authorList>
            <person name="Liu L."/>
        </authorList>
    </citation>
    <scope>NUCLEOTIDE SEQUENCE [LARGE SCALE GENOMIC DNA]</scope>
    <source>
        <strain evidence="1 2">CL-SS4</strain>
    </source>
</reference>
<dbReference type="RefSeq" id="WP_152130670.1">
    <property type="nucleotide sequence ID" value="NZ_WELG01000001.1"/>
</dbReference>